<keyword evidence="3" id="KW-1185">Reference proteome</keyword>
<reference evidence="2 3" key="1">
    <citation type="submission" date="2016-05" db="EMBL/GenBank/DDBJ databases">
        <title>Genome sequencing reveals origins of a unique bacterial endosymbiosis in the earliest lineages of terrestrial Fungi.</title>
        <authorList>
            <consortium name="DOE Joint Genome Institute"/>
            <person name="Uehling J."/>
            <person name="Gryganskyi A."/>
            <person name="Hameed K."/>
            <person name="Tschaplinski T."/>
            <person name="Misztal P."/>
            <person name="Wu S."/>
            <person name="Desiro A."/>
            <person name="Vande Pol N."/>
            <person name="Du Z.-Y."/>
            <person name="Zienkiewicz A."/>
            <person name="Zienkiewicz K."/>
            <person name="Morin E."/>
            <person name="Tisserant E."/>
            <person name="Splivallo R."/>
            <person name="Hainaut M."/>
            <person name="Henrissat B."/>
            <person name="Ohm R."/>
            <person name="Kuo A."/>
            <person name="Yan J."/>
            <person name="Lipzen A."/>
            <person name="Nolan M."/>
            <person name="Labutti K."/>
            <person name="Barry K."/>
            <person name="Goldstein A."/>
            <person name="Labbe J."/>
            <person name="Schadt C."/>
            <person name="Tuskan G."/>
            <person name="Grigoriev I."/>
            <person name="Martin F."/>
            <person name="Vilgalys R."/>
            <person name="Bonito G."/>
        </authorList>
    </citation>
    <scope>NUCLEOTIDE SEQUENCE [LARGE SCALE GENOMIC DNA]</scope>
    <source>
        <strain evidence="2 3">AG-77</strain>
    </source>
</reference>
<keyword evidence="1" id="KW-0472">Membrane</keyword>
<keyword evidence="1" id="KW-1133">Transmembrane helix</keyword>
<proteinExistence type="predicted"/>
<dbReference type="AlphaFoldDB" id="A0A197JB47"/>
<sequence length="83" mass="9349">MLDCHKPVIRAKKVGIVAMKKNRSGGKDKKEREGWQISFYFHSTLLFTSPTLLIITHYSLLLTLITTPTPFAITHSHSLKPSA</sequence>
<evidence type="ECO:0000256" key="1">
    <source>
        <dbReference type="SAM" id="Phobius"/>
    </source>
</evidence>
<dbReference type="Proteomes" id="UP000078512">
    <property type="component" value="Unassembled WGS sequence"/>
</dbReference>
<gene>
    <name evidence="2" type="ORF">K457DRAFT_335295</name>
</gene>
<protein>
    <submittedName>
        <fullName evidence="2">Uncharacterized protein</fullName>
    </submittedName>
</protein>
<feature type="transmembrane region" description="Helical" evidence="1">
    <location>
        <begin position="39"/>
        <end position="60"/>
    </location>
</feature>
<accession>A0A197JB47</accession>
<keyword evidence="1" id="KW-0812">Transmembrane</keyword>
<dbReference type="EMBL" id="KV442179">
    <property type="protein sequence ID" value="OAQ22330.1"/>
    <property type="molecule type" value="Genomic_DNA"/>
</dbReference>
<evidence type="ECO:0000313" key="2">
    <source>
        <dbReference type="EMBL" id="OAQ22330.1"/>
    </source>
</evidence>
<name>A0A197JB47_9FUNG</name>
<evidence type="ECO:0000313" key="3">
    <source>
        <dbReference type="Proteomes" id="UP000078512"/>
    </source>
</evidence>
<organism evidence="2 3">
    <name type="scientific">Linnemannia elongata AG-77</name>
    <dbReference type="NCBI Taxonomy" id="1314771"/>
    <lineage>
        <taxon>Eukaryota</taxon>
        <taxon>Fungi</taxon>
        <taxon>Fungi incertae sedis</taxon>
        <taxon>Mucoromycota</taxon>
        <taxon>Mortierellomycotina</taxon>
        <taxon>Mortierellomycetes</taxon>
        <taxon>Mortierellales</taxon>
        <taxon>Mortierellaceae</taxon>
        <taxon>Linnemannia</taxon>
    </lineage>
</organism>